<dbReference type="KEGG" id="dpx:DAPPUDRAFT_346136"/>
<dbReference type="AlphaFoldDB" id="E9I7R5"/>
<reference evidence="1 2" key="1">
    <citation type="journal article" date="2011" name="Science">
        <title>The ecoresponsive genome of Daphnia pulex.</title>
        <authorList>
            <person name="Colbourne J.K."/>
            <person name="Pfrender M.E."/>
            <person name="Gilbert D."/>
            <person name="Thomas W.K."/>
            <person name="Tucker A."/>
            <person name="Oakley T.H."/>
            <person name="Tokishita S."/>
            <person name="Aerts A."/>
            <person name="Arnold G.J."/>
            <person name="Basu M.K."/>
            <person name="Bauer D.J."/>
            <person name="Caceres C.E."/>
            <person name="Carmel L."/>
            <person name="Casola C."/>
            <person name="Choi J.H."/>
            <person name="Detter J.C."/>
            <person name="Dong Q."/>
            <person name="Dusheyko S."/>
            <person name="Eads B.D."/>
            <person name="Frohlich T."/>
            <person name="Geiler-Samerotte K.A."/>
            <person name="Gerlach D."/>
            <person name="Hatcher P."/>
            <person name="Jogdeo S."/>
            <person name="Krijgsveld J."/>
            <person name="Kriventseva E.V."/>
            <person name="Kultz D."/>
            <person name="Laforsch C."/>
            <person name="Lindquist E."/>
            <person name="Lopez J."/>
            <person name="Manak J.R."/>
            <person name="Muller J."/>
            <person name="Pangilinan J."/>
            <person name="Patwardhan R.P."/>
            <person name="Pitluck S."/>
            <person name="Pritham E.J."/>
            <person name="Rechtsteiner A."/>
            <person name="Rho M."/>
            <person name="Rogozin I.B."/>
            <person name="Sakarya O."/>
            <person name="Salamov A."/>
            <person name="Schaack S."/>
            <person name="Shapiro H."/>
            <person name="Shiga Y."/>
            <person name="Skalitzky C."/>
            <person name="Smith Z."/>
            <person name="Souvorov A."/>
            <person name="Sung W."/>
            <person name="Tang Z."/>
            <person name="Tsuchiya D."/>
            <person name="Tu H."/>
            <person name="Vos H."/>
            <person name="Wang M."/>
            <person name="Wolf Y.I."/>
            <person name="Yamagata H."/>
            <person name="Yamada T."/>
            <person name="Ye Y."/>
            <person name="Shaw J.R."/>
            <person name="Andrews J."/>
            <person name="Crease T.J."/>
            <person name="Tang H."/>
            <person name="Lucas S.M."/>
            <person name="Robertson H.M."/>
            <person name="Bork P."/>
            <person name="Koonin E.V."/>
            <person name="Zdobnov E.M."/>
            <person name="Grigoriev I.V."/>
            <person name="Lynch M."/>
            <person name="Boore J.L."/>
        </authorList>
    </citation>
    <scope>NUCLEOTIDE SEQUENCE [LARGE SCALE GENOMIC DNA]</scope>
</reference>
<keyword evidence="2" id="KW-1185">Reference proteome</keyword>
<accession>E9I7R5</accession>
<dbReference type="InParanoid" id="E9I7R5"/>
<organism evidence="1 2">
    <name type="scientific">Daphnia pulex</name>
    <name type="common">Water flea</name>
    <dbReference type="NCBI Taxonomy" id="6669"/>
    <lineage>
        <taxon>Eukaryota</taxon>
        <taxon>Metazoa</taxon>
        <taxon>Ecdysozoa</taxon>
        <taxon>Arthropoda</taxon>
        <taxon>Crustacea</taxon>
        <taxon>Branchiopoda</taxon>
        <taxon>Diplostraca</taxon>
        <taxon>Cladocera</taxon>
        <taxon>Anomopoda</taxon>
        <taxon>Daphniidae</taxon>
        <taxon>Daphnia</taxon>
    </lineage>
</organism>
<evidence type="ECO:0000313" key="1">
    <source>
        <dbReference type="EMBL" id="EFX59965.1"/>
    </source>
</evidence>
<protein>
    <submittedName>
        <fullName evidence="1">Uncharacterized protein</fullName>
    </submittedName>
</protein>
<sequence length="134" mass="15847">MGIIYQVHIRSLSVHDKSKVNLEPLYEDSETDKEPWNKRLRAYYDESRLNIVKVLQLIKHHPCTRSGYSMLNLKLEEDSDVLSFSNNACDRRGDTIYEITFYNYFGKEIEFQSKKIECENNRFMILVPPEATSF</sequence>
<gene>
    <name evidence="1" type="ORF">DAPPUDRAFT_346136</name>
</gene>
<name>E9I7R5_DAPPU</name>
<dbReference type="PhylomeDB" id="E9I7R5"/>
<feature type="non-terminal residue" evidence="1">
    <location>
        <position position="134"/>
    </location>
</feature>
<dbReference type="Proteomes" id="UP000000305">
    <property type="component" value="Unassembled WGS sequence"/>
</dbReference>
<dbReference type="EMBL" id="GL737443">
    <property type="protein sequence ID" value="EFX59965.1"/>
    <property type="molecule type" value="Genomic_DNA"/>
</dbReference>
<dbReference type="HOGENOM" id="CLU_1901427_0_0_1"/>
<proteinExistence type="predicted"/>
<evidence type="ECO:0000313" key="2">
    <source>
        <dbReference type="Proteomes" id="UP000000305"/>
    </source>
</evidence>